<accession>A0A0D0ZTH9</accession>
<evidence type="ECO:0000313" key="3">
    <source>
        <dbReference type="Proteomes" id="UP000032250"/>
    </source>
</evidence>
<name>A0A0D0ZTH9_CLOBO</name>
<evidence type="ECO:0000259" key="1">
    <source>
        <dbReference type="Pfam" id="PF09509"/>
    </source>
</evidence>
<dbReference type="InterPro" id="IPR012654">
    <property type="entry name" value="CHP02391"/>
</dbReference>
<dbReference type="EMBL" id="JXSU01000008">
    <property type="protein sequence ID" value="KIS22058.1"/>
    <property type="molecule type" value="Genomic_DNA"/>
</dbReference>
<gene>
    <name evidence="2" type="ORF">N495_16370</name>
</gene>
<reference evidence="2 3" key="1">
    <citation type="submission" date="2014-06" db="EMBL/GenBank/DDBJ databases">
        <title>Genome characterization of distinct group I Clostridium botulinum lineages.</title>
        <authorList>
            <person name="Giordani F."/>
            <person name="Anselmo A."/>
            <person name="Fillo S."/>
            <person name="Palozzi A.M."/>
            <person name="Fortunato A."/>
            <person name="Gentile B."/>
            <person name="Ciammaruconi A."/>
            <person name="Anniballi F."/>
            <person name="De Medici D."/>
            <person name="Lista F."/>
        </authorList>
    </citation>
    <scope>NUCLEOTIDE SEQUENCE [LARGE SCALE GENOMIC DNA]</scope>
    <source>
        <strain evidence="2 3">B2 450</strain>
    </source>
</reference>
<dbReference type="Pfam" id="PF09509">
    <property type="entry name" value="Hypoth_Ymh"/>
    <property type="match status" value="1"/>
</dbReference>
<dbReference type="Proteomes" id="UP000032250">
    <property type="component" value="Unassembled WGS sequence"/>
</dbReference>
<feature type="domain" description="Conserved hypothetical protein CHP02391" evidence="1">
    <location>
        <begin position="137"/>
        <end position="257"/>
    </location>
</feature>
<dbReference type="NCBIfam" id="TIGR02391">
    <property type="entry name" value="hypoth_ymh"/>
    <property type="match status" value="1"/>
</dbReference>
<comment type="caution">
    <text evidence="2">The sequence shown here is derived from an EMBL/GenBank/DDBJ whole genome shotgun (WGS) entry which is preliminary data.</text>
</comment>
<dbReference type="AlphaFoldDB" id="A0A0D0ZTH9"/>
<dbReference type="PATRIC" id="fig|1379739.3.peg.3672"/>
<protein>
    <recommendedName>
        <fullName evidence="1">Conserved hypothetical protein CHP02391 domain-containing protein</fullName>
    </recommendedName>
</protein>
<evidence type="ECO:0000313" key="2">
    <source>
        <dbReference type="EMBL" id="KIS22058.1"/>
    </source>
</evidence>
<dbReference type="HOGENOM" id="CLU_089583_0_0_9"/>
<sequence>MVSKYKPFNQSSLTQLSTIIGEHLTGSKITDFFYQVGYNESSNITKRVRINNFFLKVQQQYKCSNKVLEFIQNIVNPVNYLNDHDSFLDLINQLNKVLSFSGLMINEKGQFITTSEATTINEAISKANNLRKILYDRNIHSDILKFCKPELIEENYFHAVFEATKSIADKLRNISGIQLDGNKLVYAIFDKGKPIVAINSLTSSSEINEQNGFKNLLLGIFSMFRNTMAHEAKIYWTISEQDAIDLLTTLSFIHRKLDNSVKIPY</sequence>
<proteinExistence type="predicted"/>
<organism evidence="2 3">
    <name type="scientific">Clostridium botulinum B2 450</name>
    <dbReference type="NCBI Taxonomy" id="1379739"/>
    <lineage>
        <taxon>Bacteria</taxon>
        <taxon>Bacillati</taxon>
        <taxon>Bacillota</taxon>
        <taxon>Clostridia</taxon>
        <taxon>Eubacteriales</taxon>
        <taxon>Clostridiaceae</taxon>
        <taxon>Clostridium</taxon>
    </lineage>
</organism>